<dbReference type="HOGENOM" id="CLU_038724_0_0_1"/>
<feature type="compositionally biased region" description="Polar residues" evidence="1">
    <location>
        <begin position="93"/>
        <end position="102"/>
    </location>
</feature>
<dbReference type="RefSeq" id="XP_007387647.1">
    <property type="nucleotide sequence ID" value="XM_007387585.1"/>
</dbReference>
<reference evidence="3" key="1">
    <citation type="journal article" date="2012" name="Science">
        <title>The Paleozoic origin of enzymatic lignin decomposition reconstructed from 31 fungal genomes.</title>
        <authorList>
            <person name="Floudas D."/>
            <person name="Binder M."/>
            <person name="Riley R."/>
            <person name="Barry K."/>
            <person name="Blanchette R.A."/>
            <person name="Henrissat B."/>
            <person name="Martinez A.T."/>
            <person name="Otillar R."/>
            <person name="Spatafora J.W."/>
            <person name="Yadav J.S."/>
            <person name="Aerts A."/>
            <person name="Benoit I."/>
            <person name="Boyd A."/>
            <person name="Carlson A."/>
            <person name="Copeland A."/>
            <person name="Coutinho P.M."/>
            <person name="de Vries R.P."/>
            <person name="Ferreira P."/>
            <person name="Findley K."/>
            <person name="Foster B."/>
            <person name="Gaskell J."/>
            <person name="Glotzer D."/>
            <person name="Gorecki P."/>
            <person name="Heitman J."/>
            <person name="Hesse C."/>
            <person name="Hori C."/>
            <person name="Igarashi K."/>
            <person name="Jurgens J.A."/>
            <person name="Kallen N."/>
            <person name="Kersten P."/>
            <person name="Kohler A."/>
            <person name="Kuees U."/>
            <person name="Kumar T.K.A."/>
            <person name="Kuo A."/>
            <person name="LaButti K."/>
            <person name="Larrondo L.F."/>
            <person name="Lindquist E."/>
            <person name="Ling A."/>
            <person name="Lombard V."/>
            <person name="Lucas S."/>
            <person name="Lundell T."/>
            <person name="Martin R."/>
            <person name="McLaughlin D.J."/>
            <person name="Morgenstern I."/>
            <person name="Morin E."/>
            <person name="Murat C."/>
            <person name="Nagy L.G."/>
            <person name="Nolan M."/>
            <person name="Ohm R.A."/>
            <person name="Patyshakuliyeva A."/>
            <person name="Rokas A."/>
            <person name="Ruiz-Duenas F.J."/>
            <person name="Sabat G."/>
            <person name="Salamov A."/>
            <person name="Samejima M."/>
            <person name="Schmutz J."/>
            <person name="Slot J.C."/>
            <person name="St John F."/>
            <person name="Stenlid J."/>
            <person name="Sun H."/>
            <person name="Sun S."/>
            <person name="Syed K."/>
            <person name="Tsang A."/>
            <person name="Wiebenga A."/>
            <person name="Young D."/>
            <person name="Pisabarro A."/>
            <person name="Eastwood D.C."/>
            <person name="Martin F."/>
            <person name="Cullen D."/>
            <person name="Grigoriev I.V."/>
            <person name="Hibbett D.S."/>
        </authorList>
    </citation>
    <scope>NUCLEOTIDE SEQUENCE [LARGE SCALE GENOMIC DNA]</scope>
    <source>
        <strain evidence="3">HHB-11173 SS5</strain>
    </source>
</reference>
<name>R7S5H5_PUNST</name>
<dbReference type="KEGG" id="psq:PUNSTDRAFT_137926"/>
<accession>R7S5H5</accession>
<dbReference type="Proteomes" id="UP000054196">
    <property type="component" value="Unassembled WGS sequence"/>
</dbReference>
<organism evidence="2 3">
    <name type="scientific">Punctularia strigosozonata (strain HHB-11173)</name>
    <name type="common">White-rot fungus</name>
    <dbReference type="NCBI Taxonomy" id="741275"/>
    <lineage>
        <taxon>Eukaryota</taxon>
        <taxon>Fungi</taxon>
        <taxon>Dikarya</taxon>
        <taxon>Basidiomycota</taxon>
        <taxon>Agaricomycotina</taxon>
        <taxon>Agaricomycetes</taxon>
        <taxon>Corticiales</taxon>
        <taxon>Punctulariaceae</taxon>
        <taxon>Punctularia</taxon>
    </lineage>
</organism>
<protein>
    <submittedName>
        <fullName evidence="2">Uncharacterized protein</fullName>
    </submittedName>
</protein>
<dbReference type="OrthoDB" id="2973373at2759"/>
<feature type="region of interest" description="Disordered" evidence="1">
    <location>
        <begin position="124"/>
        <end position="215"/>
    </location>
</feature>
<feature type="region of interest" description="Disordered" evidence="1">
    <location>
        <begin position="69"/>
        <end position="104"/>
    </location>
</feature>
<dbReference type="AlphaFoldDB" id="R7S5H5"/>
<gene>
    <name evidence="2" type="ORF">PUNSTDRAFT_137926</name>
</gene>
<keyword evidence="3" id="KW-1185">Reference proteome</keyword>
<evidence type="ECO:0000313" key="2">
    <source>
        <dbReference type="EMBL" id="EIN05244.1"/>
    </source>
</evidence>
<dbReference type="OMA" id="IEIRRRW"/>
<evidence type="ECO:0000313" key="3">
    <source>
        <dbReference type="Proteomes" id="UP000054196"/>
    </source>
</evidence>
<sequence>MPPWAPRDNPFNKPHYRLNRAALVELVEALGVDPGGNVHDLKARTKQALLDCKDELIDHPSFTALYTDRENNEHLQGRVQDTEDEDSERQGLAETQEQSLPSPTYELAKAADMLGEQRERITSLGAGTGRDTTAPSPDIISPFLGTPATGPADSQKIPGHQSTNHEFGSESPSPEPDELEDSGDQPCPGRGAARHPRLSSTAPRAAPRQQARHVNEFPTVHASPIPLSSRGRPARVAGVVADVNYYVIPQQICDIFERGHRRHVPLHHLMDAACMAQGINTNANLANLWQIESGGLVPVQQPLSPEGEMQLSFAEWLQAWQRYLQLFEEYLPHEYLDWFTHHENIRLRRGVSSENVWPVWLAYDIEIRRRWLNTPIDPRKHHCAIWDDLYIAHLGRRVLQPHSPGTCLCTKN</sequence>
<evidence type="ECO:0000256" key="1">
    <source>
        <dbReference type="SAM" id="MobiDB-lite"/>
    </source>
</evidence>
<proteinExistence type="predicted"/>
<dbReference type="EMBL" id="JH687551">
    <property type="protein sequence ID" value="EIN05244.1"/>
    <property type="molecule type" value="Genomic_DNA"/>
</dbReference>
<dbReference type="GeneID" id="18879945"/>